<keyword evidence="3" id="KW-0560">Oxidoreductase</keyword>
<evidence type="ECO:0000313" key="5">
    <source>
        <dbReference type="EMBL" id="KAK8083179.1"/>
    </source>
</evidence>
<comment type="similarity">
    <text evidence="1">Belongs to the short-chain dehydrogenases/reductases (SDR) family.</text>
</comment>
<proteinExistence type="inferred from homology"/>
<dbReference type="EMBL" id="JAQQWM010000001">
    <property type="protein sequence ID" value="KAK8083179.1"/>
    <property type="molecule type" value="Genomic_DNA"/>
</dbReference>
<dbReference type="PANTHER" id="PTHR43618:SF13">
    <property type="entry name" value="CHAIN DEHYDROGENASE, PUTATIVE (AFU_ORTHOLOGUE AFUA_1G17650)-RELATED"/>
    <property type="match status" value="1"/>
</dbReference>
<keyword evidence="2" id="KW-0521">NADP</keyword>
<dbReference type="Gene3D" id="3.40.50.720">
    <property type="entry name" value="NAD(P)-binding Rossmann-like Domain"/>
    <property type="match status" value="1"/>
</dbReference>
<feature type="compositionally biased region" description="Acidic residues" evidence="4">
    <location>
        <begin position="19"/>
        <end position="29"/>
    </location>
</feature>
<organism evidence="5 6">
    <name type="scientific">Apiospora saccharicola</name>
    <dbReference type="NCBI Taxonomy" id="335842"/>
    <lineage>
        <taxon>Eukaryota</taxon>
        <taxon>Fungi</taxon>
        <taxon>Dikarya</taxon>
        <taxon>Ascomycota</taxon>
        <taxon>Pezizomycotina</taxon>
        <taxon>Sordariomycetes</taxon>
        <taxon>Xylariomycetidae</taxon>
        <taxon>Amphisphaeriales</taxon>
        <taxon>Apiosporaceae</taxon>
        <taxon>Apiospora</taxon>
    </lineage>
</organism>
<evidence type="ECO:0000256" key="3">
    <source>
        <dbReference type="ARBA" id="ARBA00023002"/>
    </source>
</evidence>
<keyword evidence="6" id="KW-1185">Reference proteome</keyword>
<feature type="compositionally biased region" description="Low complexity" evidence="4">
    <location>
        <begin position="30"/>
        <end position="52"/>
    </location>
</feature>
<dbReference type="Proteomes" id="UP001446871">
    <property type="component" value="Unassembled WGS sequence"/>
</dbReference>
<feature type="region of interest" description="Disordered" evidence="4">
    <location>
        <begin position="1"/>
        <end position="52"/>
    </location>
</feature>
<dbReference type="InterPro" id="IPR036291">
    <property type="entry name" value="NAD(P)-bd_dom_sf"/>
</dbReference>
<dbReference type="PRINTS" id="PR00081">
    <property type="entry name" value="GDHRDH"/>
</dbReference>
<gene>
    <name evidence="5" type="ORF">PG996_001960</name>
</gene>
<accession>A0ABR1WM24</accession>
<evidence type="ECO:0000256" key="2">
    <source>
        <dbReference type="ARBA" id="ARBA00022857"/>
    </source>
</evidence>
<reference evidence="5 6" key="1">
    <citation type="submission" date="2023-01" db="EMBL/GenBank/DDBJ databases">
        <title>Analysis of 21 Apiospora genomes using comparative genomics revels a genus with tremendous synthesis potential of carbohydrate active enzymes and secondary metabolites.</title>
        <authorList>
            <person name="Sorensen T."/>
        </authorList>
    </citation>
    <scope>NUCLEOTIDE SEQUENCE [LARGE SCALE GENOMIC DNA]</scope>
    <source>
        <strain evidence="5 6">CBS 83171</strain>
    </source>
</reference>
<evidence type="ECO:0000313" key="6">
    <source>
        <dbReference type="Proteomes" id="UP001446871"/>
    </source>
</evidence>
<comment type="caution">
    <text evidence="5">The sequence shown here is derived from an EMBL/GenBank/DDBJ whole genome shotgun (WGS) entry which is preliminary data.</text>
</comment>
<sequence length="304" mass="33249">MAAEERMSTWSDATRIVREEEEVEPESEVQGESAAAAAGSSNNDNHSPNSPVALITAGSAGVGAATARLLARRGYRVVINFSRNTERARKVVGELQQLSCLPAHEIQNEHGNAYLAIRADLGSREEIGRLVCETVVQMGRLDVLFSNGGWTKFRDMTSIEDNTIEEDWDMCFNINVKSHLWLMQAAKEQLDRTEGAFITTASAAGIYPSGSSLAYSVTKAAQIHLVKNLAVMAAPKIRVNSVSPGLLLTEWSDRFSEQAKDAYRQKTKLKRFPTVEDVAEQVLTFAKSKSMTGVNIPLDAGFIV</sequence>
<dbReference type="InterPro" id="IPR002347">
    <property type="entry name" value="SDR_fam"/>
</dbReference>
<dbReference type="Pfam" id="PF00106">
    <property type="entry name" value="adh_short"/>
    <property type="match status" value="1"/>
</dbReference>
<dbReference type="CDD" id="cd05233">
    <property type="entry name" value="SDR_c"/>
    <property type="match status" value="1"/>
</dbReference>
<evidence type="ECO:0000256" key="4">
    <source>
        <dbReference type="SAM" id="MobiDB-lite"/>
    </source>
</evidence>
<protein>
    <submittedName>
        <fullName evidence="5">Short-chain dehydrogenase</fullName>
    </submittedName>
</protein>
<evidence type="ECO:0000256" key="1">
    <source>
        <dbReference type="ARBA" id="ARBA00006484"/>
    </source>
</evidence>
<dbReference type="PANTHER" id="PTHR43618">
    <property type="entry name" value="7-ALPHA-HYDROXYSTEROID DEHYDROGENASE"/>
    <property type="match status" value="1"/>
</dbReference>
<dbReference type="InterPro" id="IPR052178">
    <property type="entry name" value="Sec_Metab_Biosynth_SDR"/>
</dbReference>
<dbReference type="SUPFAM" id="SSF51735">
    <property type="entry name" value="NAD(P)-binding Rossmann-fold domains"/>
    <property type="match status" value="1"/>
</dbReference>
<name>A0ABR1WM24_9PEZI</name>